<dbReference type="InterPro" id="IPR051299">
    <property type="entry name" value="AB_hydrolase_lip/est"/>
</dbReference>
<dbReference type="GO" id="GO:0016787">
    <property type="term" value="F:hydrolase activity"/>
    <property type="evidence" value="ECO:0007669"/>
    <property type="project" value="UniProtKB-KW"/>
</dbReference>
<keyword evidence="6" id="KW-1185">Reference proteome</keyword>
<dbReference type="GO" id="GO:0006629">
    <property type="term" value="P:lipid metabolic process"/>
    <property type="evidence" value="ECO:0007669"/>
    <property type="project" value="InterPro"/>
</dbReference>
<keyword evidence="2" id="KW-0378">Hydrolase</keyword>
<dbReference type="AlphaFoldDB" id="A0A1L7WRP0"/>
<dbReference type="OrthoDB" id="426718at2759"/>
<dbReference type="InterPro" id="IPR029058">
    <property type="entry name" value="AB_hydrolase_fold"/>
</dbReference>
<evidence type="ECO:0000313" key="6">
    <source>
        <dbReference type="Proteomes" id="UP000184330"/>
    </source>
</evidence>
<name>A0A1L7WRP0_9HELO</name>
<feature type="chain" id="PRO_5011978792" description="Fungal lipase-type domain-containing protein" evidence="3">
    <location>
        <begin position="21"/>
        <end position="313"/>
    </location>
</feature>
<evidence type="ECO:0000256" key="3">
    <source>
        <dbReference type="SAM" id="SignalP"/>
    </source>
</evidence>
<dbReference type="Proteomes" id="UP000184330">
    <property type="component" value="Unassembled WGS sequence"/>
</dbReference>
<feature type="signal peptide" evidence="3">
    <location>
        <begin position="1"/>
        <end position="20"/>
    </location>
</feature>
<dbReference type="EMBL" id="FJOG01000006">
    <property type="protein sequence ID" value="CZR55434.1"/>
    <property type="molecule type" value="Genomic_DNA"/>
</dbReference>
<evidence type="ECO:0000259" key="4">
    <source>
        <dbReference type="Pfam" id="PF01764"/>
    </source>
</evidence>
<dbReference type="PANTHER" id="PTHR46640">
    <property type="entry name" value="TRIACYLGLYCEROL LIPASE, PUTATIVE (AFU_ORTHOLOGUE AFUA_6G06510)-RELATED"/>
    <property type="match status" value="1"/>
</dbReference>
<dbReference type="SUPFAM" id="SSF53474">
    <property type="entry name" value="alpha/beta-Hydrolases"/>
    <property type="match status" value="1"/>
</dbReference>
<accession>A0A1L7WRP0</accession>
<evidence type="ECO:0000313" key="5">
    <source>
        <dbReference type="EMBL" id="CZR55434.1"/>
    </source>
</evidence>
<reference evidence="5 6" key="1">
    <citation type="submission" date="2016-03" db="EMBL/GenBank/DDBJ databases">
        <authorList>
            <person name="Ploux O."/>
        </authorList>
    </citation>
    <scope>NUCLEOTIDE SEQUENCE [LARGE SCALE GENOMIC DNA]</scope>
    <source>
        <strain evidence="5 6">UAMH 11012</strain>
    </source>
</reference>
<keyword evidence="1 3" id="KW-0732">Signal</keyword>
<dbReference type="InterPro" id="IPR002921">
    <property type="entry name" value="Fungal_lipase-type"/>
</dbReference>
<evidence type="ECO:0000256" key="1">
    <source>
        <dbReference type="ARBA" id="ARBA00022729"/>
    </source>
</evidence>
<dbReference type="PANTHER" id="PTHR46640:SF1">
    <property type="entry name" value="FUNGAL LIPASE-LIKE DOMAIN-CONTAINING PROTEIN-RELATED"/>
    <property type="match status" value="1"/>
</dbReference>
<dbReference type="CDD" id="cd00519">
    <property type="entry name" value="Lipase_3"/>
    <property type="match status" value="1"/>
</dbReference>
<dbReference type="STRING" id="576137.A0A1L7WRP0"/>
<organism evidence="5 6">
    <name type="scientific">Phialocephala subalpina</name>
    <dbReference type="NCBI Taxonomy" id="576137"/>
    <lineage>
        <taxon>Eukaryota</taxon>
        <taxon>Fungi</taxon>
        <taxon>Dikarya</taxon>
        <taxon>Ascomycota</taxon>
        <taxon>Pezizomycotina</taxon>
        <taxon>Leotiomycetes</taxon>
        <taxon>Helotiales</taxon>
        <taxon>Mollisiaceae</taxon>
        <taxon>Phialocephala</taxon>
        <taxon>Phialocephala fortinii species complex</taxon>
    </lineage>
</organism>
<dbReference type="Gene3D" id="3.40.50.1820">
    <property type="entry name" value="alpha/beta hydrolase"/>
    <property type="match status" value="1"/>
</dbReference>
<dbReference type="Pfam" id="PF01764">
    <property type="entry name" value="Lipase_3"/>
    <property type="match status" value="1"/>
</dbReference>
<proteinExistence type="predicted"/>
<protein>
    <recommendedName>
        <fullName evidence="4">Fungal lipase-type domain-containing protein</fullName>
    </recommendedName>
</protein>
<gene>
    <name evidence="5" type="ORF">PAC_05322</name>
</gene>
<feature type="domain" description="Fungal lipase-type" evidence="4">
    <location>
        <begin position="84"/>
        <end position="209"/>
    </location>
</feature>
<sequence>MRPLDMMLLALSTLPPLALTTPTPPPDPIHSISEHLLSKLDLYSQYCSSIYCDNNNLNGTGTPITCSTGSCMVAIDPSHKTIIIAFRGSDAVGEASKRILDLIPCSAICENCHCHHGYYLTWLNVRDQVIALVTAARKQYPGYEFVITGHSLGATQALFAAAEFRTNGTAAALYDYGQPHAGDEEFARYVTEQGNNYRVTHMNDAAPQYESPSLGYRHVSPEYWIYQDRNVNFTVAKDQIRVIYGINSTKGNEAGPDGVVLYDGSAWIGVTVVIDALSARFVELDSGYQSRKLYSSSENCIVELDKKVVGKEG</sequence>
<evidence type="ECO:0000256" key="2">
    <source>
        <dbReference type="ARBA" id="ARBA00022801"/>
    </source>
</evidence>